<dbReference type="HAMAP" id="MF_00171">
    <property type="entry name" value="TruA"/>
    <property type="match status" value="1"/>
</dbReference>
<organism evidence="7">
    <name type="scientific">Opuntia streptacantha</name>
    <name type="common">Prickly pear cactus</name>
    <name type="synonym">Opuntia cardona</name>
    <dbReference type="NCBI Taxonomy" id="393608"/>
    <lineage>
        <taxon>Eukaryota</taxon>
        <taxon>Viridiplantae</taxon>
        <taxon>Streptophyta</taxon>
        <taxon>Embryophyta</taxon>
        <taxon>Tracheophyta</taxon>
        <taxon>Spermatophyta</taxon>
        <taxon>Magnoliopsida</taxon>
        <taxon>eudicotyledons</taxon>
        <taxon>Gunneridae</taxon>
        <taxon>Pentapetalae</taxon>
        <taxon>Caryophyllales</taxon>
        <taxon>Cactineae</taxon>
        <taxon>Cactaceae</taxon>
        <taxon>Opuntioideae</taxon>
        <taxon>Opuntia</taxon>
    </lineage>
</organism>
<reference evidence="7" key="2">
    <citation type="submission" date="2020-07" db="EMBL/GenBank/DDBJ databases">
        <authorList>
            <person name="Vera ALvarez R."/>
            <person name="Arias-Moreno D.M."/>
            <person name="Jimenez-Jacinto V."/>
            <person name="Jimenez-Bremont J.F."/>
            <person name="Swaminathan K."/>
            <person name="Moose S.P."/>
            <person name="Guerrero-Gonzalez M.L."/>
            <person name="Marino-Ramirez L."/>
            <person name="Landsman D."/>
            <person name="Rodriguez-Kessler M."/>
            <person name="Delgado-Sanchez P."/>
        </authorList>
    </citation>
    <scope>NUCLEOTIDE SEQUENCE</scope>
    <source>
        <tissue evidence="7">Cladode</tissue>
    </source>
</reference>
<dbReference type="AlphaFoldDB" id="A0A7C8YY47"/>
<feature type="region of interest" description="Disordered" evidence="5">
    <location>
        <begin position="1"/>
        <end position="64"/>
    </location>
</feature>
<dbReference type="SUPFAM" id="SSF55120">
    <property type="entry name" value="Pseudouridine synthase"/>
    <property type="match status" value="1"/>
</dbReference>
<dbReference type="Gene3D" id="3.30.70.660">
    <property type="entry name" value="Pseudouridine synthase I, catalytic domain, C-terminal subdomain"/>
    <property type="match status" value="1"/>
</dbReference>
<keyword evidence="2 4" id="KW-0819">tRNA processing</keyword>
<dbReference type="Gene3D" id="3.30.70.580">
    <property type="entry name" value="Pseudouridine synthase I, catalytic domain, N-terminal subdomain"/>
    <property type="match status" value="1"/>
</dbReference>
<dbReference type="Pfam" id="PF01416">
    <property type="entry name" value="PseudoU_synth_1"/>
    <property type="match status" value="2"/>
</dbReference>
<dbReference type="EMBL" id="GISG01070083">
    <property type="protein sequence ID" value="MBA4629552.1"/>
    <property type="molecule type" value="Transcribed_RNA"/>
</dbReference>
<evidence type="ECO:0000313" key="7">
    <source>
        <dbReference type="EMBL" id="MBA4629552.1"/>
    </source>
</evidence>
<evidence type="ECO:0000259" key="6">
    <source>
        <dbReference type="Pfam" id="PF01416"/>
    </source>
</evidence>
<evidence type="ECO:0000256" key="1">
    <source>
        <dbReference type="ARBA" id="ARBA00009375"/>
    </source>
</evidence>
<comment type="similarity">
    <text evidence="1 4">Belongs to the tRNA pseudouridine synthase TruA family.</text>
</comment>
<comment type="catalytic activity">
    <reaction evidence="4">
        <text>uridine(38/39/40) in tRNA = pseudouridine(38/39/40) in tRNA</text>
        <dbReference type="Rhea" id="RHEA:22376"/>
        <dbReference type="Rhea" id="RHEA-COMP:10085"/>
        <dbReference type="Rhea" id="RHEA-COMP:10087"/>
        <dbReference type="ChEBI" id="CHEBI:65314"/>
        <dbReference type="ChEBI" id="CHEBI:65315"/>
        <dbReference type="EC" id="5.4.99.12"/>
    </reaction>
</comment>
<dbReference type="InterPro" id="IPR001406">
    <property type="entry name" value="PsdUridine_synth_TruA"/>
</dbReference>
<dbReference type="PANTHER" id="PTHR11142:SF0">
    <property type="entry name" value="TRNA PSEUDOURIDINE SYNTHASE-LIKE 1"/>
    <property type="match status" value="1"/>
</dbReference>
<dbReference type="InterPro" id="IPR020103">
    <property type="entry name" value="PsdUridine_synth_cat_dom_sf"/>
</dbReference>
<dbReference type="InterPro" id="IPR020097">
    <property type="entry name" value="PsdUridine_synth_TruA_a/b_dom"/>
</dbReference>
<dbReference type="InterPro" id="IPR020095">
    <property type="entry name" value="PsdUridine_synth_TruA_C"/>
</dbReference>
<dbReference type="CDD" id="cd02570">
    <property type="entry name" value="PseudoU_synth_EcTruA"/>
    <property type="match status" value="1"/>
</dbReference>
<dbReference type="InterPro" id="IPR020094">
    <property type="entry name" value="TruA/RsuA/RluB/E/F_N"/>
</dbReference>
<name>A0A7C8YY47_OPUST</name>
<dbReference type="PANTHER" id="PTHR11142">
    <property type="entry name" value="PSEUDOURIDYLATE SYNTHASE"/>
    <property type="match status" value="1"/>
</dbReference>
<dbReference type="GO" id="GO:0003723">
    <property type="term" value="F:RNA binding"/>
    <property type="evidence" value="ECO:0007669"/>
    <property type="project" value="InterPro"/>
</dbReference>
<dbReference type="NCBIfam" id="TIGR00071">
    <property type="entry name" value="hisT_truA"/>
    <property type="match status" value="1"/>
</dbReference>
<evidence type="ECO:0000256" key="3">
    <source>
        <dbReference type="ARBA" id="ARBA00023235"/>
    </source>
</evidence>
<accession>A0A7C8YY47</accession>
<evidence type="ECO:0000256" key="4">
    <source>
        <dbReference type="RuleBase" id="RU003792"/>
    </source>
</evidence>
<feature type="compositionally biased region" description="Polar residues" evidence="5">
    <location>
        <begin position="9"/>
        <end position="21"/>
    </location>
</feature>
<proteinExistence type="inferred from homology"/>
<evidence type="ECO:0000256" key="5">
    <source>
        <dbReference type="SAM" id="MobiDB-lite"/>
    </source>
</evidence>
<reference evidence="7" key="1">
    <citation type="journal article" date="2013" name="J. Plant Res.">
        <title>Effect of fungi and light on seed germination of three Opuntia species from semiarid lands of central Mexico.</title>
        <authorList>
            <person name="Delgado-Sanchez P."/>
            <person name="Jimenez-Bremont J.F."/>
            <person name="Guerrero-Gonzalez Mde L."/>
            <person name="Flores J."/>
        </authorList>
    </citation>
    <scope>NUCLEOTIDE SEQUENCE</scope>
    <source>
        <tissue evidence="7">Cladode</tissue>
    </source>
</reference>
<keyword evidence="3 4" id="KW-0413">Isomerase</keyword>
<sequence length="360" mass="39908">MSAERGEESTTAFNGEQPSFQSKHRLDPRPDSPLRPPKVPRVEEDPADEEGEGEMKAKKVQSMNPKPGIQRYLVAVEYIGTRFAGSQQQPNQRTVMGVLQEAFQKFVGQPVSIFCSSRTDAGVHALSNVCHVDVERTSKRKPGEVLQPHEPSIVKRAINHFLQKEGDVTVVDVRSVPSDFHARYKAQERTYYYRMLSGPASLSTFERDRAWHVPEELNLQAMQGACKVLIGKHDFSSFRAAGCQANSPIRTLDELQVFESISVTCFPFNASADITKETANGSSQAFGIRKAHQCFIVKARARSFLYHQVRLLVGVLKCVGTGQLTIADVERILSAKDVTAASPMAPACGLYLGHVKYDLD</sequence>
<dbReference type="FunFam" id="3.30.70.580:FF:000008">
    <property type="entry name" value="tRNA pseudouridine synthase A"/>
    <property type="match status" value="1"/>
</dbReference>
<dbReference type="GO" id="GO:0031119">
    <property type="term" value="P:tRNA pseudouridine synthesis"/>
    <property type="evidence" value="ECO:0007669"/>
    <property type="project" value="TreeGrafter"/>
</dbReference>
<protein>
    <recommendedName>
        <fullName evidence="4">tRNA pseudouridine synthase</fullName>
        <ecNumber evidence="4">5.4.99.12</ecNumber>
    </recommendedName>
</protein>
<dbReference type="GO" id="GO:0160147">
    <property type="term" value="F:tRNA pseudouridine(38-40) synthase activity"/>
    <property type="evidence" value="ECO:0007669"/>
    <property type="project" value="UniProtKB-EC"/>
</dbReference>
<feature type="domain" description="Pseudouridine synthase I TruA alpha/beta" evidence="6">
    <location>
        <begin position="75"/>
        <end position="184"/>
    </location>
</feature>
<evidence type="ECO:0000256" key="2">
    <source>
        <dbReference type="ARBA" id="ARBA00022694"/>
    </source>
</evidence>
<feature type="domain" description="Pseudouridine synthase I TruA alpha/beta" evidence="6">
    <location>
        <begin position="225"/>
        <end position="358"/>
    </location>
</feature>
<dbReference type="EC" id="5.4.99.12" evidence="4"/>